<dbReference type="GO" id="GO:0043130">
    <property type="term" value="F:ubiquitin binding"/>
    <property type="evidence" value="ECO:0007669"/>
    <property type="project" value="InterPro"/>
</dbReference>
<feature type="region of interest" description="Disordered" evidence="1">
    <location>
        <begin position="1173"/>
        <end position="1199"/>
    </location>
</feature>
<feature type="compositionally biased region" description="Polar residues" evidence="1">
    <location>
        <begin position="607"/>
        <end position="620"/>
    </location>
</feature>
<feature type="compositionally biased region" description="Basic residues" evidence="1">
    <location>
        <begin position="699"/>
        <end position="711"/>
    </location>
</feature>
<dbReference type="Pfam" id="PF01713">
    <property type="entry name" value="Smr"/>
    <property type="match status" value="1"/>
</dbReference>
<dbReference type="InterPro" id="IPR056719">
    <property type="entry name" value="DUF7817"/>
</dbReference>
<proteinExistence type="predicted"/>
<dbReference type="InterPro" id="IPR056720">
    <property type="entry name" value="DUF7818"/>
</dbReference>
<dbReference type="InterPro" id="IPR002625">
    <property type="entry name" value="Smr_dom"/>
</dbReference>
<keyword evidence="5" id="KW-1185">Reference proteome</keyword>
<gene>
    <name evidence="4" type="ORF">GDO54_009479</name>
</gene>
<dbReference type="Pfam" id="PF25125">
    <property type="entry name" value="DUF7817"/>
    <property type="match status" value="1"/>
</dbReference>
<dbReference type="PANTHER" id="PTHR46535:SF1">
    <property type="entry name" value="NEDD4-BINDING PROTEIN 2"/>
    <property type="match status" value="1"/>
</dbReference>
<dbReference type="Gene3D" id="3.40.50.300">
    <property type="entry name" value="P-loop containing nucleotide triphosphate hydrolases"/>
    <property type="match status" value="1"/>
</dbReference>
<dbReference type="SMART" id="SM00463">
    <property type="entry name" value="SMR"/>
    <property type="match status" value="1"/>
</dbReference>
<dbReference type="Gene3D" id="3.30.1370.110">
    <property type="match status" value="1"/>
</dbReference>
<dbReference type="InterPro" id="IPR036063">
    <property type="entry name" value="Smr_dom_sf"/>
</dbReference>
<dbReference type="GO" id="GO:0004519">
    <property type="term" value="F:endonuclease activity"/>
    <property type="evidence" value="ECO:0007669"/>
    <property type="project" value="TreeGrafter"/>
</dbReference>
<feature type="region of interest" description="Disordered" evidence="1">
    <location>
        <begin position="1011"/>
        <end position="1031"/>
    </location>
</feature>
<evidence type="ECO:0000256" key="1">
    <source>
        <dbReference type="SAM" id="MobiDB-lite"/>
    </source>
</evidence>
<evidence type="ECO:0000259" key="2">
    <source>
        <dbReference type="PROSITE" id="PS50828"/>
    </source>
</evidence>
<dbReference type="GO" id="GO:0005634">
    <property type="term" value="C:nucleus"/>
    <property type="evidence" value="ECO:0007669"/>
    <property type="project" value="TreeGrafter"/>
</dbReference>
<feature type="compositionally biased region" description="Polar residues" evidence="1">
    <location>
        <begin position="8"/>
        <end position="20"/>
    </location>
</feature>
<dbReference type="Pfam" id="PF08590">
    <property type="entry name" value="DUF1771"/>
    <property type="match status" value="1"/>
</dbReference>
<evidence type="ECO:0008006" key="6">
    <source>
        <dbReference type="Google" id="ProtNLM"/>
    </source>
</evidence>
<dbReference type="Pfam" id="PF25124">
    <property type="entry name" value="DUF7816"/>
    <property type="match status" value="1"/>
</dbReference>
<dbReference type="SUPFAM" id="SSF52540">
    <property type="entry name" value="P-loop containing nucleoside triphosphate hydrolases"/>
    <property type="match status" value="1"/>
</dbReference>
<dbReference type="EMBL" id="DYDO01000003">
    <property type="protein sequence ID" value="DBA29232.1"/>
    <property type="molecule type" value="Genomic_DNA"/>
</dbReference>
<dbReference type="SMART" id="SM01162">
    <property type="entry name" value="DUF1771"/>
    <property type="match status" value="1"/>
</dbReference>
<feature type="region of interest" description="Disordered" evidence="1">
    <location>
        <begin position="692"/>
        <end position="735"/>
    </location>
</feature>
<dbReference type="PROSITE" id="PS51140">
    <property type="entry name" value="CUE"/>
    <property type="match status" value="1"/>
</dbReference>
<dbReference type="Proteomes" id="UP001181693">
    <property type="component" value="Unassembled WGS sequence"/>
</dbReference>
<dbReference type="InterPro" id="IPR003892">
    <property type="entry name" value="CUE"/>
</dbReference>
<dbReference type="Pfam" id="PF13671">
    <property type="entry name" value="AAA_33"/>
    <property type="match status" value="1"/>
</dbReference>
<feature type="compositionally biased region" description="Polar residues" evidence="1">
    <location>
        <begin position="1173"/>
        <end position="1182"/>
    </location>
</feature>
<feature type="domain" description="CUE" evidence="3">
    <location>
        <begin position="943"/>
        <end position="986"/>
    </location>
</feature>
<protein>
    <recommendedName>
        <fullName evidence="6">NEDD4-binding protein 2</fullName>
    </recommendedName>
</protein>
<feature type="region of interest" description="Disordered" evidence="1">
    <location>
        <begin position="598"/>
        <end position="620"/>
    </location>
</feature>
<name>A0AAV3ARD1_PYXAD</name>
<dbReference type="PANTHER" id="PTHR46535">
    <property type="entry name" value="NEDD4-BINDING PROTEIN 2"/>
    <property type="match status" value="1"/>
</dbReference>
<dbReference type="CDD" id="cd14279">
    <property type="entry name" value="CUE"/>
    <property type="match status" value="1"/>
</dbReference>
<feature type="domain" description="Smr" evidence="2">
    <location>
        <begin position="1511"/>
        <end position="1590"/>
    </location>
</feature>
<feature type="compositionally biased region" description="Polar residues" evidence="1">
    <location>
        <begin position="1190"/>
        <end position="1199"/>
    </location>
</feature>
<dbReference type="PROSITE" id="PS50828">
    <property type="entry name" value="SMR"/>
    <property type="match status" value="1"/>
</dbReference>
<evidence type="ECO:0000259" key="3">
    <source>
        <dbReference type="PROSITE" id="PS51140"/>
    </source>
</evidence>
<dbReference type="SUPFAM" id="SSF160443">
    <property type="entry name" value="SMR domain-like"/>
    <property type="match status" value="1"/>
</dbReference>
<dbReference type="InterPro" id="IPR056718">
    <property type="entry name" value="DUF7816"/>
</dbReference>
<dbReference type="InterPro" id="IPR052772">
    <property type="entry name" value="Endo/PolyKinase_Domain-Protein"/>
</dbReference>
<sequence>MPRKRKSLSLSPQRKTSNPSIAVDFSSSTTLPPPPTMSGNKKEMLSRMCEMFPNLEPSLVEMVLSEYTEGRFYIMYTCVLSVKLSTVAKRECQLESTGFENIAACLDGVQNNSQSLENEVITSATVTDKAEGYLDDQYVDKTACDDLDILLDEALDRYGLKNREDNYNAEQLGIPASEVSTSNVLSQQVQSVSPENTLFHGEYMENIAQPQISLAMAEEINSGGSLHECNDVSLPTKSSSELDANIKLSKGTNGSFIQNNKLGTTNSQGLFASSETPTFQKLSHESIQSVLTTQSNVSSVSPKSQIKWNPMASTFFPAFNQQGTFITPVVAKPFQWSYAKQPSGVNFCNAQAPSSYVWNPFRQTQRTGENVNPINVCKPKPQVNAQSSKKVTRLVGKVLIMLRGAPGSGKSTLARTLLEQNPTGVILSTDDYFYQNGQYQYDVNCLSEAHDWNHKRAKDAFEKNVSPIIIDNTNLQGWEMKPYVSMAMKHKYKVTFREPETWWKYKPKELERRNLHGIKKEKIMKMLDNFERVTVNSILNLSRSKAPGSADTNLLKSDETNRASNDLVKEANISTALETESKNLCGTDAAVVSADQSFVSNEEAKNSPETSLNKNESMKQNLEHTDDTSEKYSTLIQCFETFSIENQSLSSEICPQEVIADKEDNSDVGCHLSQLSQRPEFQSFVGDWPIEQTLSQRAPRSRKKNKPRCKSVQHPSEEEKALDCDSGQFASPEPVPKENFITIDTILETEASVASQGDGTDLQKNGMETPAFNNDENNASVGHKPDKAAVKSSEAFQQESQVAVKDINPDISCDTADMETSQTRPCKRSYKKCKLALTFNNSCSSNFRTDETLLSCELIENADQNSAAISVCTQTEPHVFAVAWRVEKKNMEAFESFKVLTGKADRFKSQSLEGNNCSQENIPYRMMHHKSTFVEEDEIISVQEEDSLQTLSKMFRSLSFDVLKDLFERCNNDLEWATNLLLDSGEKIYKDEYDQDEWLEPEDNCEHLEDFQEDDVNPDGSPPTDDQSKLPKVQCASFKMDDNSIEESNYSSLENCTLVNTVPLVVAEELKNGNVLSSTEVNQITNQCTMLDRVPSDQHPVPDTIEAHMMWSSSLEGGQFSSQDPTLSMDIETNNMLNDKTINRHITQGFQSSNDEKQSETDDHVDDILTDNVSENQGTSDVQRGIANKPQKNSLSQPRDSLKFDHLEFSLPPELAYQLTELFGPVGIDPGSLTIEDCLVPIDLKLAEAIHQKWKQSILEKHNQEALSYQLLLEDFSTSDHINLDSLLQEQQSGLVGQNAVVSQGETDMFPFMDQWNTRIKKVSLRQIMSEEMALQAREDMKKPKSTNCAVKLKEKQLLERFPNLEQNLLMDILKENNYSLEKTEKFFSSALEADPVQNVVAPGFKQEVLLSTDKTKRAKFDKEDLSERYFQDLESPEYQDFRAEAILYHQKQQESYRKAAEAHNRGMKQVATYYAQQGYLYGQKMKEENHRAAVQIFERANEYLLAENILDLHGLHVDEAMKHLRRVLQEKTEDYKQNGGSPHLLVITGRGNRSQGGIPRIKPAVIDYLKNRDYRFQEKTPGALRIMLK</sequence>
<organism evidence="4 5">
    <name type="scientific">Pyxicephalus adspersus</name>
    <name type="common">African bullfrog</name>
    <dbReference type="NCBI Taxonomy" id="30357"/>
    <lineage>
        <taxon>Eukaryota</taxon>
        <taxon>Metazoa</taxon>
        <taxon>Chordata</taxon>
        <taxon>Craniata</taxon>
        <taxon>Vertebrata</taxon>
        <taxon>Euteleostomi</taxon>
        <taxon>Amphibia</taxon>
        <taxon>Batrachia</taxon>
        <taxon>Anura</taxon>
        <taxon>Neobatrachia</taxon>
        <taxon>Ranoidea</taxon>
        <taxon>Pyxicephalidae</taxon>
        <taxon>Pyxicephalinae</taxon>
        <taxon>Pyxicephalus</taxon>
    </lineage>
</organism>
<evidence type="ECO:0000313" key="4">
    <source>
        <dbReference type="EMBL" id="DBA29232.1"/>
    </source>
</evidence>
<dbReference type="Pfam" id="PF25126">
    <property type="entry name" value="DUF7818"/>
    <property type="match status" value="1"/>
</dbReference>
<feature type="region of interest" description="Disordered" evidence="1">
    <location>
        <begin position="1"/>
        <end position="41"/>
    </location>
</feature>
<comment type="caution">
    <text evidence="4">The sequence shown here is derived from an EMBL/GenBank/DDBJ whole genome shotgun (WGS) entry which is preliminary data.</text>
</comment>
<dbReference type="InterPro" id="IPR013899">
    <property type="entry name" value="DUF1771"/>
</dbReference>
<dbReference type="InterPro" id="IPR027417">
    <property type="entry name" value="P-loop_NTPase"/>
</dbReference>
<evidence type="ECO:0000313" key="5">
    <source>
        <dbReference type="Proteomes" id="UP001181693"/>
    </source>
</evidence>
<reference evidence="4" key="1">
    <citation type="thesis" date="2020" institute="ProQuest LLC" country="789 East Eisenhower Parkway, Ann Arbor, MI, USA">
        <title>Comparative Genomics and Chromosome Evolution.</title>
        <authorList>
            <person name="Mudd A.B."/>
        </authorList>
    </citation>
    <scope>NUCLEOTIDE SEQUENCE</scope>
    <source>
        <strain evidence="4">1538</strain>
        <tissue evidence="4">Blood</tissue>
    </source>
</reference>
<accession>A0AAV3ARD1</accession>